<name>A0A0E9N426_9BACT</name>
<dbReference type="Pfam" id="PF06197">
    <property type="entry name" value="DUF998"/>
    <property type="match status" value="1"/>
</dbReference>
<feature type="transmembrane region" description="Helical" evidence="1">
    <location>
        <begin position="56"/>
        <end position="76"/>
    </location>
</feature>
<dbReference type="RefSeq" id="WP_046370093.1">
    <property type="nucleotide sequence ID" value="NZ_BBWV01000003.1"/>
</dbReference>
<sequence length="150" mass="16916">MPVLCGKRYFQKKGFWQHAAVWLIVIYGLGEGIGSGLFPYDHTASGLTLSGKLHNVFSGIGVAALVLLPLSLWRVFPKQEFPGMNACIHFVGWSGLLLVFVFMLSRQNILPLKGLWQRLFILDYYILMIVIAMDMLVTHFRAGPTPVKRH</sequence>
<evidence type="ECO:0000313" key="3">
    <source>
        <dbReference type="Proteomes" id="UP000033121"/>
    </source>
</evidence>
<keyword evidence="1" id="KW-0472">Membrane</keyword>
<protein>
    <recommendedName>
        <fullName evidence="4">DUF998 domain-containing protein</fullName>
    </recommendedName>
</protein>
<dbReference type="Proteomes" id="UP000033121">
    <property type="component" value="Unassembled WGS sequence"/>
</dbReference>
<dbReference type="OrthoDB" id="1344570at2"/>
<feature type="transmembrane region" description="Helical" evidence="1">
    <location>
        <begin position="124"/>
        <end position="142"/>
    </location>
</feature>
<keyword evidence="3" id="KW-1185">Reference proteome</keyword>
<dbReference type="InterPro" id="IPR009339">
    <property type="entry name" value="DUF998"/>
</dbReference>
<evidence type="ECO:0000313" key="2">
    <source>
        <dbReference type="EMBL" id="GAO44120.1"/>
    </source>
</evidence>
<reference evidence="2 3" key="1">
    <citation type="submission" date="2015-04" db="EMBL/GenBank/DDBJ databases">
        <title>Whole genome shotgun sequence of Flavihumibacter petaseus NBRC 106054.</title>
        <authorList>
            <person name="Miyazawa S."/>
            <person name="Hosoyama A."/>
            <person name="Hashimoto M."/>
            <person name="Noguchi M."/>
            <person name="Tsuchikane K."/>
            <person name="Ohji S."/>
            <person name="Yamazoe A."/>
            <person name="Ichikawa N."/>
            <person name="Kimura A."/>
            <person name="Fujita N."/>
        </authorList>
    </citation>
    <scope>NUCLEOTIDE SEQUENCE [LARGE SCALE GENOMIC DNA]</scope>
    <source>
        <strain evidence="2 3">NBRC 106054</strain>
    </source>
</reference>
<dbReference type="EMBL" id="BBWV01000003">
    <property type="protein sequence ID" value="GAO44120.1"/>
    <property type="molecule type" value="Genomic_DNA"/>
</dbReference>
<comment type="caution">
    <text evidence="2">The sequence shown here is derived from an EMBL/GenBank/DDBJ whole genome shotgun (WGS) entry which is preliminary data.</text>
</comment>
<keyword evidence="1" id="KW-1133">Transmembrane helix</keyword>
<evidence type="ECO:0000256" key="1">
    <source>
        <dbReference type="SAM" id="Phobius"/>
    </source>
</evidence>
<feature type="transmembrane region" description="Helical" evidence="1">
    <location>
        <begin position="83"/>
        <end position="104"/>
    </location>
</feature>
<proteinExistence type="predicted"/>
<dbReference type="AlphaFoldDB" id="A0A0E9N426"/>
<feature type="transmembrane region" description="Helical" evidence="1">
    <location>
        <begin position="20"/>
        <end position="40"/>
    </location>
</feature>
<organism evidence="2 3">
    <name type="scientific">Flavihumibacter petaseus NBRC 106054</name>
    <dbReference type="NCBI Taxonomy" id="1220578"/>
    <lineage>
        <taxon>Bacteria</taxon>
        <taxon>Pseudomonadati</taxon>
        <taxon>Bacteroidota</taxon>
        <taxon>Chitinophagia</taxon>
        <taxon>Chitinophagales</taxon>
        <taxon>Chitinophagaceae</taxon>
        <taxon>Flavihumibacter</taxon>
    </lineage>
</organism>
<gene>
    <name evidence="2" type="ORF">FPE01S_03_01590</name>
</gene>
<evidence type="ECO:0008006" key="4">
    <source>
        <dbReference type="Google" id="ProtNLM"/>
    </source>
</evidence>
<keyword evidence="1" id="KW-0812">Transmembrane</keyword>
<accession>A0A0E9N426</accession>